<dbReference type="AlphaFoldDB" id="A0AAQ2ETL9"/>
<dbReference type="Gene3D" id="3.40.50.2300">
    <property type="match status" value="1"/>
</dbReference>
<dbReference type="Pfam" id="PF25601">
    <property type="entry name" value="AAA_lid_14"/>
    <property type="match status" value="1"/>
</dbReference>
<evidence type="ECO:0000313" key="10">
    <source>
        <dbReference type="Proteomes" id="UP000305423"/>
    </source>
</evidence>
<dbReference type="PROSITE" id="PS50110">
    <property type="entry name" value="RESPONSE_REGULATORY"/>
    <property type="match status" value="1"/>
</dbReference>
<dbReference type="FunFam" id="3.40.50.300:FF:000006">
    <property type="entry name" value="DNA-binding transcriptional regulator NtrC"/>
    <property type="match status" value="1"/>
</dbReference>
<dbReference type="PRINTS" id="PR01590">
    <property type="entry name" value="HTHFIS"/>
</dbReference>
<dbReference type="Pfam" id="PF00072">
    <property type="entry name" value="Response_reg"/>
    <property type="match status" value="1"/>
</dbReference>
<name>A0AAQ2ETL9_PSEO7</name>
<dbReference type="SMART" id="SM00448">
    <property type="entry name" value="REC"/>
    <property type="match status" value="1"/>
</dbReference>
<dbReference type="InterPro" id="IPR025943">
    <property type="entry name" value="Sigma_54_int_dom_ATP-bd_2"/>
</dbReference>
<dbReference type="GO" id="GO:0000160">
    <property type="term" value="P:phosphorelay signal transduction system"/>
    <property type="evidence" value="ECO:0007669"/>
    <property type="project" value="InterPro"/>
</dbReference>
<dbReference type="GO" id="GO:0006355">
    <property type="term" value="P:regulation of DNA-templated transcription"/>
    <property type="evidence" value="ECO:0007669"/>
    <property type="project" value="InterPro"/>
</dbReference>
<protein>
    <submittedName>
        <fullName evidence="9">Sigma-54-dependent Fis family transcriptional regulator</fullName>
    </submittedName>
</protein>
<proteinExistence type="predicted"/>
<reference evidence="9 10" key="1">
    <citation type="submission" date="2017-12" db="EMBL/GenBank/DDBJ databases">
        <authorList>
            <person name="Paulsen S."/>
            <person name="Gram L.K."/>
        </authorList>
    </citation>
    <scope>NUCLEOTIDE SEQUENCE [LARGE SCALE GENOMIC DNA]</scope>
    <source>
        <strain evidence="9 10">S1607</strain>
    </source>
</reference>
<keyword evidence="4" id="KW-0238">DNA-binding</keyword>
<reference evidence="10" key="2">
    <citation type="submission" date="2019-06" db="EMBL/GenBank/DDBJ databases">
        <title>Co-occurence of chitin degradation, pigmentation and bioactivity in marine Pseudoalteromonas.</title>
        <authorList>
            <person name="Sonnenschein E.C."/>
            <person name="Bech P.K."/>
        </authorList>
    </citation>
    <scope>NUCLEOTIDE SEQUENCE [LARGE SCALE GENOMIC DNA]</scope>
    <source>
        <strain evidence="10">S1607</strain>
    </source>
</reference>
<dbReference type="Gene3D" id="1.10.10.60">
    <property type="entry name" value="Homeodomain-like"/>
    <property type="match status" value="1"/>
</dbReference>
<evidence type="ECO:0000256" key="2">
    <source>
        <dbReference type="ARBA" id="ARBA00022840"/>
    </source>
</evidence>
<evidence type="ECO:0000256" key="6">
    <source>
        <dbReference type="PROSITE-ProRule" id="PRU00169"/>
    </source>
</evidence>
<evidence type="ECO:0000256" key="3">
    <source>
        <dbReference type="ARBA" id="ARBA00023015"/>
    </source>
</evidence>
<dbReference type="CDD" id="cd00009">
    <property type="entry name" value="AAA"/>
    <property type="match status" value="1"/>
</dbReference>
<keyword evidence="2" id="KW-0067">ATP-binding</keyword>
<accession>A0AAQ2ETL9</accession>
<dbReference type="InterPro" id="IPR001789">
    <property type="entry name" value="Sig_transdc_resp-reg_receiver"/>
</dbReference>
<organism evidence="9 10">
    <name type="scientific">Pseudoalteromonas piscicida</name>
    <dbReference type="NCBI Taxonomy" id="43662"/>
    <lineage>
        <taxon>Bacteria</taxon>
        <taxon>Pseudomonadati</taxon>
        <taxon>Pseudomonadota</taxon>
        <taxon>Gammaproteobacteria</taxon>
        <taxon>Alteromonadales</taxon>
        <taxon>Pseudoalteromonadaceae</taxon>
        <taxon>Pseudoalteromonas</taxon>
    </lineage>
</organism>
<evidence type="ECO:0000256" key="4">
    <source>
        <dbReference type="ARBA" id="ARBA00023125"/>
    </source>
</evidence>
<dbReference type="SUPFAM" id="SSF46689">
    <property type="entry name" value="Homeodomain-like"/>
    <property type="match status" value="1"/>
</dbReference>
<dbReference type="InterPro" id="IPR025662">
    <property type="entry name" value="Sigma_54_int_dom_ATP-bd_1"/>
</dbReference>
<evidence type="ECO:0000259" key="7">
    <source>
        <dbReference type="PROSITE" id="PS50045"/>
    </source>
</evidence>
<dbReference type="PROSITE" id="PS00688">
    <property type="entry name" value="SIGMA54_INTERACT_3"/>
    <property type="match status" value="1"/>
</dbReference>
<feature type="modified residue" description="4-aspartylphosphate" evidence="6">
    <location>
        <position position="71"/>
    </location>
</feature>
<dbReference type="Pfam" id="PF00158">
    <property type="entry name" value="Sigma54_activat"/>
    <property type="match status" value="1"/>
</dbReference>
<evidence type="ECO:0000259" key="8">
    <source>
        <dbReference type="PROSITE" id="PS50110"/>
    </source>
</evidence>
<dbReference type="GO" id="GO:0005524">
    <property type="term" value="F:ATP binding"/>
    <property type="evidence" value="ECO:0007669"/>
    <property type="project" value="UniProtKB-KW"/>
</dbReference>
<dbReference type="InterPro" id="IPR003593">
    <property type="entry name" value="AAA+_ATPase"/>
</dbReference>
<dbReference type="InterPro" id="IPR009057">
    <property type="entry name" value="Homeodomain-like_sf"/>
</dbReference>
<dbReference type="EMBL" id="PNEL01000024">
    <property type="protein sequence ID" value="TMN77458.1"/>
    <property type="molecule type" value="Genomic_DNA"/>
</dbReference>
<dbReference type="InterPro" id="IPR002078">
    <property type="entry name" value="Sigma_54_int"/>
</dbReference>
<keyword evidence="3" id="KW-0805">Transcription regulation</keyword>
<comment type="caution">
    <text evidence="9">The sequence shown here is derived from an EMBL/GenBank/DDBJ whole genome shotgun (WGS) entry which is preliminary data.</text>
</comment>
<feature type="domain" description="Sigma-54 factor interaction" evidence="7">
    <location>
        <begin position="151"/>
        <end position="378"/>
    </location>
</feature>
<keyword evidence="1" id="KW-0547">Nucleotide-binding</keyword>
<dbReference type="PROSITE" id="PS50045">
    <property type="entry name" value="SIGMA54_INTERACT_4"/>
    <property type="match status" value="1"/>
</dbReference>
<dbReference type="InterPro" id="IPR002197">
    <property type="entry name" value="HTH_Fis"/>
</dbReference>
<dbReference type="GO" id="GO:0043565">
    <property type="term" value="F:sequence-specific DNA binding"/>
    <property type="evidence" value="ECO:0007669"/>
    <property type="project" value="InterPro"/>
</dbReference>
<dbReference type="InterPro" id="IPR058031">
    <property type="entry name" value="AAA_lid_NorR"/>
</dbReference>
<feature type="domain" description="Response regulatory" evidence="8">
    <location>
        <begin position="22"/>
        <end position="136"/>
    </location>
</feature>
<dbReference type="InterPro" id="IPR011006">
    <property type="entry name" value="CheY-like_superfamily"/>
</dbReference>
<dbReference type="InterPro" id="IPR027417">
    <property type="entry name" value="P-loop_NTPase"/>
</dbReference>
<keyword evidence="5" id="KW-0804">Transcription</keyword>
<dbReference type="InterPro" id="IPR025944">
    <property type="entry name" value="Sigma_54_int_dom_CS"/>
</dbReference>
<dbReference type="SUPFAM" id="SSF52540">
    <property type="entry name" value="P-loop containing nucleoside triphosphate hydrolases"/>
    <property type="match status" value="1"/>
</dbReference>
<gene>
    <name evidence="9" type="ORF">CWB74_09990</name>
</gene>
<evidence type="ECO:0000313" key="9">
    <source>
        <dbReference type="EMBL" id="TMN77458.1"/>
    </source>
</evidence>
<dbReference type="SMART" id="SM00382">
    <property type="entry name" value="AAA"/>
    <property type="match status" value="1"/>
</dbReference>
<dbReference type="Gene3D" id="3.40.50.300">
    <property type="entry name" value="P-loop containing nucleotide triphosphate hydrolases"/>
    <property type="match status" value="1"/>
</dbReference>
<keyword evidence="6" id="KW-0597">Phosphoprotein</keyword>
<sequence length="486" mass="54233">MRDKNQKWKHYWSIERGTQLKTVLLVDDDHDFAELACRIVEYLGHDACLANDLASARQWLETQSFDHIFLDFMLPDGSGLHLVDEIRAAGIRTPITMVTGHPSVKSALSQLCHDGLNYLTKPVDADDFRNALSPSKNKPKRTESQAHFGVLLGESAKMKHLYKMIERVAGTDANVMLMGESGVGKEMFARAIHNASTVTGDLVNVNCGAIPKDLIGSELFGHEKGAFTGANAQKVGVFEQAENGTLFLDELTEMPIEQQPNLLRVLETHTVTRVGGTKPIKVNCRVISATNRSVEDIATNDVLREDIYFRLAVFPIHIPPLRERKEDIPLLAEHFLQGLNKKGNSQYVIKAADMSRLVDYDWPGNVRELKHTIHRAYIMADHDDHSLVFDANFASPFAQAKRMVEHAQLNRASIPPQVGTSSRANAIQVPTPEMKPGKTIEEVERELIYQTLESVEGNKTLAARMLGISTKTLYNRLNAYEGETQS</sequence>
<dbReference type="SUPFAM" id="SSF52172">
    <property type="entry name" value="CheY-like"/>
    <property type="match status" value="1"/>
</dbReference>
<dbReference type="PANTHER" id="PTHR32071">
    <property type="entry name" value="TRANSCRIPTIONAL REGULATORY PROTEIN"/>
    <property type="match status" value="1"/>
</dbReference>
<evidence type="ECO:0000256" key="1">
    <source>
        <dbReference type="ARBA" id="ARBA00022741"/>
    </source>
</evidence>
<evidence type="ECO:0000256" key="5">
    <source>
        <dbReference type="ARBA" id="ARBA00023163"/>
    </source>
</evidence>
<dbReference type="PROSITE" id="PS00676">
    <property type="entry name" value="SIGMA54_INTERACT_2"/>
    <property type="match status" value="1"/>
</dbReference>
<dbReference type="Proteomes" id="UP000305423">
    <property type="component" value="Unassembled WGS sequence"/>
</dbReference>
<dbReference type="PROSITE" id="PS00675">
    <property type="entry name" value="SIGMA54_INTERACT_1"/>
    <property type="match status" value="1"/>
</dbReference>
<dbReference type="Pfam" id="PF02954">
    <property type="entry name" value="HTH_8"/>
    <property type="match status" value="1"/>
</dbReference>
<dbReference type="Gene3D" id="1.10.8.60">
    <property type="match status" value="1"/>
</dbReference>